<dbReference type="InterPro" id="IPR035971">
    <property type="entry name" value="CBD_sf"/>
</dbReference>
<dbReference type="InterPro" id="IPR001722">
    <property type="entry name" value="Glyco_hydro_7"/>
</dbReference>
<evidence type="ECO:0000256" key="13">
    <source>
        <dbReference type="SAM" id="SignalP"/>
    </source>
</evidence>
<dbReference type="Gene3D" id="2.70.100.10">
    <property type="entry name" value="Glycoside hydrolase, family 7, domain"/>
    <property type="match status" value="1"/>
</dbReference>
<evidence type="ECO:0000313" key="15">
    <source>
        <dbReference type="EMBL" id="KAK0382878.1"/>
    </source>
</evidence>
<accession>A0AA39L3K6</accession>
<dbReference type="Proteomes" id="UP001175261">
    <property type="component" value="Unassembled WGS sequence"/>
</dbReference>
<evidence type="ECO:0000256" key="6">
    <source>
        <dbReference type="ARBA" id="ARBA00023157"/>
    </source>
</evidence>
<feature type="compositionally biased region" description="Low complexity" evidence="12">
    <location>
        <begin position="409"/>
        <end position="462"/>
    </location>
</feature>
<dbReference type="Pfam" id="PF00734">
    <property type="entry name" value="CBM_1"/>
    <property type="match status" value="1"/>
</dbReference>
<feature type="region of interest" description="Disordered" evidence="12">
    <location>
        <begin position="391"/>
        <end position="468"/>
    </location>
</feature>
<keyword evidence="4 11" id="KW-0378">Hydrolase</keyword>
<dbReference type="Pfam" id="PF00840">
    <property type="entry name" value="Glyco_hydro_7"/>
    <property type="match status" value="1"/>
</dbReference>
<dbReference type="CDD" id="cd07999">
    <property type="entry name" value="GH7_CBH_EG"/>
    <property type="match status" value="1"/>
</dbReference>
<comment type="catalytic activity">
    <reaction evidence="1">
        <text>Endohydrolysis of (1-&gt;4)-beta-D-glucosidic linkages in cellulose, lichenin and cereal beta-D-glucans.</text>
        <dbReference type="EC" id="3.2.1.4"/>
    </reaction>
</comment>
<dbReference type="PROSITE" id="PS51164">
    <property type="entry name" value="CBM1_2"/>
    <property type="match status" value="1"/>
</dbReference>
<comment type="caution">
    <text evidence="15">The sequence shown here is derived from an EMBL/GenBank/DDBJ whole genome shotgun (WGS) entry which is preliminary data.</text>
</comment>
<evidence type="ECO:0000256" key="3">
    <source>
        <dbReference type="ARBA" id="ARBA00022729"/>
    </source>
</evidence>
<evidence type="ECO:0000256" key="12">
    <source>
        <dbReference type="SAM" id="MobiDB-lite"/>
    </source>
</evidence>
<proteinExistence type="inferred from homology"/>
<comment type="similarity">
    <text evidence="2 11">Belongs to the glycosyl hydrolase 7 (cellulase C) family.</text>
</comment>
<dbReference type="GO" id="GO:0030245">
    <property type="term" value="P:cellulose catabolic process"/>
    <property type="evidence" value="ECO:0007669"/>
    <property type="project" value="UniProtKB-KW"/>
</dbReference>
<dbReference type="PANTHER" id="PTHR33753">
    <property type="entry name" value="1,4-BETA-D-GLUCAN CELLOBIOHYDROLASE B"/>
    <property type="match status" value="1"/>
</dbReference>
<dbReference type="InterPro" id="IPR013320">
    <property type="entry name" value="ConA-like_dom_sf"/>
</dbReference>
<evidence type="ECO:0000256" key="7">
    <source>
        <dbReference type="ARBA" id="ARBA00023180"/>
    </source>
</evidence>
<evidence type="ECO:0000256" key="2">
    <source>
        <dbReference type="ARBA" id="ARBA00006044"/>
    </source>
</evidence>
<protein>
    <recommendedName>
        <fullName evidence="11">Glucanase</fullName>
        <ecNumber evidence="11">3.2.1.-</ecNumber>
    </recommendedName>
</protein>
<gene>
    <name evidence="15" type="ORF">NLU13_8794</name>
</gene>
<evidence type="ECO:0000256" key="10">
    <source>
        <dbReference type="ARBA" id="ARBA00023326"/>
    </source>
</evidence>
<evidence type="ECO:0000259" key="14">
    <source>
        <dbReference type="PROSITE" id="PS51164"/>
    </source>
</evidence>
<dbReference type="PANTHER" id="PTHR33753:SF1">
    <property type="entry name" value="ENDO-BETA-1,4-GLUCANASE CELB"/>
    <property type="match status" value="1"/>
</dbReference>
<dbReference type="SUPFAM" id="SSF57180">
    <property type="entry name" value="Cellulose-binding domain"/>
    <property type="match status" value="1"/>
</dbReference>
<keyword evidence="8" id="KW-0119">Carbohydrate metabolism</keyword>
<keyword evidence="5 11" id="KW-0136">Cellulose degradation</keyword>
<feature type="domain" description="CBM1" evidence="14">
    <location>
        <begin position="459"/>
        <end position="495"/>
    </location>
</feature>
<keyword evidence="10 11" id="KW-0624">Polysaccharide degradation</keyword>
<dbReference type="GO" id="GO:0005576">
    <property type="term" value="C:extracellular region"/>
    <property type="evidence" value="ECO:0007669"/>
    <property type="project" value="InterPro"/>
</dbReference>
<dbReference type="SUPFAM" id="SSF49899">
    <property type="entry name" value="Concanavalin A-like lectins/glucanases"/>
    <property type="match status" value="1"/>
</dbReference>
<dbReference type="GO" id="GO:0008810">
    <property type="term" value="F:cellulase activity"/>
    <property type="evidence" value="ECO:0007669"/>
    <property type="project" value="UniProtKB-EC"/>
</dbReference>
<dbReference type="EMBL" id="JAPDFR010000009">
    <property type="protein sequence ID" value="KAK0382878.1"/>
    <property type="molecule type" value="Genomic_DNA"/>
</dbReference>
<dbReference type="GO" id="GO:0030248">
    <property type="term" value="F:cellulose binding"/>
    <property type="evidence" value="ECO:0007669"/>
    <property type="project" value="InterPro"/>
</dbReference>
<evidence type="ECO:0000256" key="1">
    <source>
        <dbReference type="ARBA" id="ARBA00000966"/>
    </source>
</evidence>
<dbReference type="InterPro" id="IPR000254">
    <property type="entry name" value="CBD"/>
</dbReference>
<dbReference type="EC" id="3.2.1.-" evidence="11"/>
<dbReference type="InterPro" id="IPR037019">
    <property type="entry name" value="Glyco_hydro_7_sf"/>
</dbReference>
<feature type="signal peptide" evidence="13">
    <location>
        <begin position="1"/>
        <end position="23"/>
    </location>
</feature>
<dbReference type="PRINTS" id="PR00734">
    <property type="entry name" value="GLHYDRLASE7"/>
</dbReference>
<evidence type="ECO:0000256" key="4">
    <source>
        <dbReference type="ARBA" id="ARBA00022801"/>
    </source>
</evidence>
<organism evidence="15 16">
    <name type="scientific">Sarocladium strictum</name>
    <name type="common">Black bundle disease fungus</name>
    <name type="synonym">Acremonium strictum</name>
    <dbReference type="NCBI Taxonomy" id="5046"/>
    <lineage>
        <taxon>Eukaryota</taxon>
        <taxon>Fungi</taxon>
        <taxon>Dikarya</taxon>
        <taxon>Ascomycota</taxon>
        <taxon>Pezizomycotina</taxon>
        <taxon>Sordariomycetes</taxon>
        <taxon>Hypocreomycetidae</taxon>
        <taxon>Hypocreales</taxon>
        <taxon>Sarocladiaceae</taxon>
        <taxon>Sarocladium</taxon>
    </lineage>
</organism>
<evidence type="ECO:0000313" key="16">
    <source>
        <dbReference type="Proteomes" id="UP001175261"/>
    </source>
</evidence>
<feature type="chain" id="PRO_5041464893" description="Glucanase" evidence="13">
    <location>
        <begin position="24"/>
        <end position="495"/>
    </location>
</feature>
<keyword evidence="7" id="KW-0325">Glycoprotein</keyword>
<keyword evidence="9 11" id="KW-0326">Glycosidase</keyword>
<keyword evidence="6" id="KW-1015">Disulfide bond</keyword>
<reference evidence="15" key="1">
    <citation type="submission" date="2022-10" db="EMBL/GenBank/DDBJ databases">
        <title>Determination and structural analysis of whole genome sequence of Sarocladium strictum F4-1.</title>
        <authorList>
            <person name="Hu L."/>
            <person name="Jiang Y."/>
        </authorList>
    </citation>
    <scope>NUCLEOTIDE SEQUENCE</scope>
    <source>
        <strain evidence="15">F4-1</strain>
    </source>
</reference>
<evidence type="ECO:0000256" key="8">
    <source>
        <dbReference type="ARBA" id="ARBA00023277"/>
    </source>
</evidence>
<evidence type="ECO:0000256" key="9">
    <source>
        <dbReference type="ARBA" id="ARBA00023295"/>
    </source>
</evidence>
<dbReference type="PROSITE" id="PS00562">
    <property type="entry name" value="CBM1_1"/>
    <property type="match status" value="1"/>
</dbReference>
<dbReference type="AlphaFoldDB" id="A0AA39L3K6"/>
<evidence type="ECO:0000256" key="5">
    <source>
        <dbReference type="ARBA" id="ARBA00023001"/>
    </source>
</evidence>
<name>A0AA39L3K6_SARSR</name>
<sequence>MFLNMSRAKLALLAVAGAQLASAQTSGTADAHPGLTTYRCTTSGGCVSQKTSVVIDYQYHWIHSPSGSQASCTTSSGVNSTLCPDQATCDKNCVIDGTGNYTSSGVTTSDDTLTMYQYVQGANGLQNSSPRLYLLAADGKNYEQLQLLGQELTFDVDLSTLPCGENGALYLSEMAANGGSKGQAAYGAGYCDAQCPVSTWRNGTINYSNQGFCCNEMDILEGNSRANAFTPHPCNSAGTDCDKGGCGLNPYAQGHQNYWGPGGTVDTSKKMTVITQFITDNGKTTGTLSQITRKYIQNGRVVASAIQGGDTITTQLCNQWDSSAATFGSLPAMGQALGRGMTLVFSIWNDNSQFMNWLDSGSNGPCSATEGDPSLIMKNAPNTHVTFSNIRWGDIGSTTSEGSTGGGSDTTTKKTTSTTTTSTTTQGITSTSTKSFTTTTTKASSSAIPTTTTSKPSQPQQTHWGQCGGSGYTGPSACESPYSCKVQNAWYSQCL</sequence>
<keyword evidence="16" id="KW-1185">Reference proteome</keyword>
<keyword evidence="3 13" id="KW-0732">Signal</keyword>
<dbReference type="SMART" id="SM00236">
    <property type="entry name" value="fCBD"/>
    <property type="match status" value="1"/>
</dbReference>
<evidence type="ECO:0000256" key="11">
    <source>
        <dbReference type="RuleBase" id="RU361164"/>
    </source>
</evidence>